<reference evidence="2" key="1">
    <citation type="submission" date="2021-03" db="EMBL/GenBank/DDBJ databases">
        <title>Comparative genomics and phylogenomic investigation of the class Geoglossomycetes provide insights into ecological specialization and systematics.</title>
        <authorList>
            <person name="Melie T."/>
            <person name="Pirro S."/>
            <person name="Miller A.N."/>
            <person name="Quandt A."/>
        </authorList>
    </citation>
    <scope>NUCLEOTIDE SEQUENCE</scope>
    <source>
        <strain evidence="2">GBOQ0MN5Z8</strain>
    </source>
</reference>
<dbReference type="AlphaFoldDB" id="A0A9P8I1R6"/>
<gene>
    <name evidence="2" type="ORF">FGG08_006326</name>
</gene>
<accession>A0A9P8I1R6</accession>
<keyword evidence="3" id="KW-1185">Reference proteome</keyword>
<evidence type="ECO:0000313" key="3">
    <source>
        <dbReference type="Proteomes" id="UP000698800"/>
    </source>
</evidence>
<dbReference type="Proteomes" id="UP000698800">
    <property type="component" value="Unassembled WGS sequence"/>
</dbReference>
<comment type="caution">
    <text evidence="2">The sequence shown here is derived from an EMBL/GenBank/DDBJ whole genome shotgun (WGS) entry which is preliminary data.</text>
</comment>
<evidence type="ECO:0000313" key="2">
    <source>
        <dbReference type="EMBL" id="KAH0536828.1"/>
    </source>
</evidence>
<feature type="region of interest" description="Disordered" evidence="1">
    <location>
        <begin position="168"/>
        <end position="226"/>
    </location>
</feature>
<evidence type="ECO:0000256" key="1">
    <source>
        <dbReference type="SAM" id="MobiDB-lite"/>
    </source>
</evidence>
<feature type="compositionally biased region" description="Low complexity" evidence="1">
    <location>
        <begin position="217"/>
        <end position="226"/>
    </location>
</feature>
<dbReference type="EMBL" id="JAGHQL010000178">
    <property type="protein sequence ID" value="KAH0536828.1"/>
    <property type="molecule type" value="Genomic_DNA"/>
</dbReference>
<protein>
    <submittedName>
        <fullName evidence="2">Uncharacterized protein</fullName>
    </submittedName>
</protein>
<organism evidence="2 3">
    <name type="scientific">Glutinoglossum americanum</name>
    <dbReference type="NCBI Taxonomy" id="1670608"/>
    <lineage>
        <taxon>Eukaryota</taxon>
        <taxon>Fungi</taxon>
        <taxon>Dikarya</taxon>
        <taxon>Ascomycota</taxon>
        <taxon>Pezizomycotina</taxon>
        <taxon>Geoglossomycetes</taxon>
        <taxon>Geoglossales</taxon>
        <taxon>Geoglossaceae</taxon>
        <taxon>Glutinoglossum</taxon>
    </lineage>
</organism>
<name>A0A9P8I1R6_9PEZI</name>
<proteinExistence type="predicted"/>
<sequence>MPVEIRCSPFALPAAFLILRALVTEPKQFLELALQDINSNYTFATSQHPLRIQRLLIVGRLIEDILATMLAGCGYTITSVKQPDGSNRYDQDAIGEFKESDNPLERSLGSAKIQSALERIMSATDEIGSNSASNRTVQSFRESYTVAYPALQAAAASCRDMSNYGEFEPAAGDDAGPEFEGTSMPGFGSSSRPEFEGTSGYKKSKYPAGGYAGGSGTSMTSRGSGW</sequence>